<keyword evidence="2" id="KW-1185">Reference proteome</keyword>
<dbReference type="EMBL" id="CM039438">
    <property type="protein sequence ID" value="KAI4301350.1"/>
    <property type="molecule type" value="Genomic_DNA"/>
</dbReference>
<sequence>MIIQIKGSSIVMTVGFAGSFQIVILQVKVPFTFWDTSAGTAVPITPVGFQHLSVDEDCCRVSRDRVLPASSTENAIRPHSHRCKYRQIGVGAESEMLVGSPFPCVILLVVGYLQLQ</sequence>
<organism evidence="1 2">
    <name type="scientific">Bauhinia variegata</name>
    <name type="common">Purple orchid tree</name>
    <name type="synonym">Phanera variegata</name>
    <dbReference type="NCBI Taxonomy" id="167791"/>
    <lineage>
        <taxon>Eukaryota</taxon>
        <taxon>Viridiplantae</taxon>
        <taxon>Streptophyta</taxon>
        <taxon>Embryophyta</taxon>
        <taxon>Tracheophyta</taxon>
        <taxon>Spermatophyta</taxon>
        <taxon>Magnoliopsida</taxon>
        <taxon>eudicotyledons</taxon>
        <taxon>Gunneridae</taxon>
        <taxon>Pentapetalae</taxon>
        <taxon>rosids</taxon>
        <taxon>fabids</taxon>
        <taxon>Fabales</taxon>
        <taxon>Fabaceae</taxon>
        <taxon>Cercidoideae</taxon>
        <taxon>Cercideae</taxon>
        <taxon>Bauhiniinae</taxon>
        <taxon>Bauhinia</taxon>
    </lineage>
</organism>
<proteinExistence type="predicted"/>
<gene>
    <name evidence="1" type="ORF">L6164_034638</name>
</gene>
<reference evidence="1 2" key="1">
    <citation type="journal article" date="2022" name="DNA Res.">
        <title>Chromosomal-level genome assembly of the orchid tree Bauhinia variegata (Leguminosae; Cercidoideae) supports the allotetraploid origin hypothesis of Bauhinia.</title>
        <authorList>
            <person name="Zhong Y."/>
            <person name="Chen Y."/>
            <person name="Zheng D."/>
            <person name="Pang J."/>
            <person name="Liu Y."/>
            <person name="Luo S."/>
            <person name="Meng S."/>
            <person name="Qian L."/>
            <person name="Wei D."/>
            <person name="Dai S."/>
            <person name="Zhou R."/>
        </authorList>
    </citation>
    <scope>NUCLEOTIDE SEQUENCE [LARGE SCALE GENOMIC DNA]</scope>
    <source>
        <strain evidence="1">BV-YZ2020</strain>
    </source>
</reference>
<name>A0ACB9KVR0_BAUVA</name>
<protein>
    <submittedName>
        <fullName evidence="1">Uncharacterized protein</fullName>
    </submittedName>
</protein>
<evidence type="ECO:0000313" key="1">
    <source>
        <dbReference type="EMBL" id="KAI4301350.1"/>
    </source>
</evidence>
<accession>A0ACB9KVR0</accession>
<evidence type="ECO:0000313" key="2">
    <source>
        <dbReference type="Proteomes" id="UP000828941"/>
    </source>
</evidence>
<comment type="caution">
    <text evidence="1">The sequence shown here is derived from an EMBL/GenBank/DDBJ whole genome shotgun (WGS) entry which is preliminary data.</text>
</comment>
<dbReference type="Proteomes" id="UP000828941">
    <property type="component" value="Chromosome 13"/>
</dbReference>